<evidence type="ECO:0000256" key="1">
    <source>
        <dbReference type="SAM" id="Phobius"/>
    </source>
</evidence>
<dbReference type="Proteomes" id="UP000663868">
    <property type="component" value="Unassembled WGS sequence"/>
</dbReference>
<keyword evidence="1" id="KW-1133">Transmembrane helix</keyword>
<evidence type="ECO:0000313" key="2">
    <source>
        <dbReference type="EMBL" id="CAF0983897.1"/>
    </source>
</evidence>
<evidence type="ECO:0000313" key="4">
    <source>
        <dbReference type="Proteomes" id="UP000663860"/>
    </source>
</evidence>
<comment type="caution">
    <text evidence="2">The sequence shown here is derived from an EMBL/GenBank/DDBJ whole genome shotgun (WGS) entry which is preliminary data.</text>
</comment>
<organism evidence="2 4">
    <name type="scientific">Adineta steineri</name>
    <dbReference type="NCBI Taxonomy" id="433720"/>
    <lineage>
        <taxon>Eukaryota</taxon>
        <taxon>Metazoa</taxon>
        <taxon>Spiralia</taxon>
        <taxon>Gnathifera</taxon>
        <taxon>Rotifera</taxon>
        <taxon>Eurotatoria</taxon>
        <taxon>Bdelloidea</taxon>
        <taxon>Adinetida</taxon>
        <taxon>Adinetidae</taxon>
        <taxon>Adineta</taxon>
    </lineage>
</organism>
<dbReference type="Gene3D" id="1.20.1070.10">
    <property type="entry name" value="Rhodopsin 7-helix transmembrane proteins"/>
    <property type="match status" value="1"/>
</dbReference>
<dbReference type="EMBL" id="CAJOBB010003826">
    <property type="protein sequence ID" value="CAF4060838.1"/>
    <property type="molecule type" value="Genomic_DNA"/>
</dbReference>
<feature type="transmembrane region" description="Helical" evidence="1">
    <location>
        <begin position="82"/>
        <end position="102"/>
    </location>
</feature>
<sequence>MLSIVSIFIGLILLIFVSLSLHVKELAQPLLFADLKCIVYGKFLYVPLVAMYNWFIASVAIERALVACSSNYGLHDSRRRSIIASIIIIIIICPLSILPGVFTVRQNQSAELRPVQCMNFTPLGYILFRTVTRIHVFAFYLLYIIMNIVVLGHLFRHRRHFVDADSLPTQVYLILRKHRDFFIPYLVQTLSQLPSTIMDFIMTCSMAYTSLAARLAIVFVILQTLPFIITFYLYIYLSPVYWTEFLHSSPIGKCLMKMNKKMHTAFHYKTVKDNNLAEMRY</sequence>
<dbReference type="Proteomes" id="UP000663860">
    <property type="component" value="Unassembled WGS sequence"/>
</dbReference>
<protein>
    <recommendedName>
        <fullName evidence="5">G-protein coupled receptors family 1 profile domain-containing protein</fullName>
    </recommendedName>
</protein>
<name>A0A814FCD4_9BILA</name>
<dbReference type="EMBL" id="CAJNOE010000151">
    <property type="protein sequence ID" value="CAF0983897.1"/>
    <property type="molecule type" value="Genomic_DNA"/>
</dbReference>
<accession>A0A814FCD4</accession>
<keyword evidence="1" id="KW-0812">Transmembrane</keyword>
<feature type="transmembrane region" description="Helical" evidence="1">
    <location>
        <begin position="215"/>
        <end position="237"/>
    </location>
</feature>
<evidence type="ECO:0000313" key="3">
    <source>
        <dbReference type="EMBL" id="CAF4060838.1"/>
    </source>
</evidence>
<dbReference type="AlphaFoldDB" id="A0A814FCD4"/>
<proteinExistence type="predicted"/>
<gene>
    <name evidence="2" type="ORF">IZO911_LOCUS16724</name>
    <name evidence="3" type="ORF">KXQ929_LOCUS32131</name>
</gene>
<feature type="transmembrane region" description="Helical" evidence="1">
    <location>
        <begin position="44"/>
        <end position="61"/>
    </location>
</feature>
<feature type="transmembrane region" description="Helical" evidence="1">
    <location>
        <begin position="134"/>
        <end position="155"/>
    </location>
</feature>
<keyword evidence="1" id="KW-0472">Membrane</keyword>
<reference evidence="2" key="1">
    <citation type="submission" date="2021-02" db="EMBL/GenBank/DDBJ databases">
        <authorList>
            <person name="Nowell W R."/>
        </authorList>
    </citation>
    <scope>NUCLEOTIDE SEQUENCE</scope>
</reference>
<evidence type="ECO:0008006" key="5">
    <source>
        <dbReference type="Google" id="ProtNLM"/>
    </source>
</evidence>